<evidence type="ECO:0000256" key="8">
    <source>
        <dbReference type="ARBA" id="ARBA00048336"/>
    </source>
</evidence>
<dbReference type="InterPro" id="IPR006186">
    <property type="entry name" value="Ser/Thr-sp_prot-phosphatase"/>
</dbReference>
<comment type="cofactor">
    <cofactor evidence="1">
        <name>Mn(2+)</name>
        <dbReference type="ChEBI" id="CHEBI:29035"/>
    </cofactor>
</comment>
<dbReference type="EC" id="3.1.3.16" evidence="2"/>
<evidence type="ECO:0000313" key="11">
    <source>
        <dbReference type="WBParaSite" id="jg15895"/>
    </source>
</evidence>
<dbReference type="PANTHER" id="PTHR11668:SF300">
    <property type="entry name" value="SERINE_THREONINE-PROTEIN PHOSPHATASE"/>
    <property type="match status" value="1"/>
</dbReference>
<keyword evidence="10" id="KW-1185">Reference proteome</keyword>
<proteinExistence type="predicted"/>
<dbReference type="PRINTS" id="PR00114">
    <property type="entry name" value="STPHPHTASE"/>
</dbReference>
<dbReference type="InterPro" id="IPR050341">
    <property type="entry name" value="PP1_catalytic_subunit"/>
</dbReference>
<dbReference type="Gene3D" id="3.60.21.10">
    <property type="match status" value="2"/>
</dbReference>
<evidence type="ECO:0000256" key="4">
    <source>
        <dbReference type="ARBA" id="ARBA00022801"/>
    </source>
</evidence>
<dbReference type="GO" id="GO:0005737">
    <property type="term" value="C:cytoplasm"/>
    <property type="evidence" value="ECO:0007669"/>
    <property type="project" value="TreeGrafter"/>
</dbReference>
<dbReference type="PANTHER" id="PTHR11668">
    <property type="entry name" value="SERINE/THREONINE PROTEIN PHOSPHATASE"/>
    <property type="match status" value="1"/>
</dbReference>
<dbReference type="AlphaFoldDB" id="A0A915D5W4"/>
<dbReference type="GO" id="GO:0005634">
    <property type="term" value="C:nucleus"/>
    <property type="evidence" value="ECO:0007669"/>
    <property type="project" value="TreeGrafter"/>
</dbReference>
<comment type="catalytic activity">
    <reaction evidence="8">
        <text>O-phospho-L-threonyl-[protein] + H2O = L-threonyl-[protein] + phosphate</text>
        <dbReference type="Rhea" id="RHEA:47004"/>
        <dbReference type="Rhea" id="RHEA-COMP:11060"/>
        <dbReference type="Rhea" id="RHEA-COMP:11605"/>
        <dbReference type="ChEBI" id="CHEBI:15377"/>
        <dbReference type="ChEBI" id="CHEBI:30013"/>
        <dbReference type="ChEBI" id="CHEBI:43474"/>
        <dbReference type="ChEBI" id="CHEBI:61977"/>
        <dbReference type="EC" id="3.1.3.16"/>
    </reaction>
</comment>
<dbReference type="InterPro" id="IPR004843">
    <property type="entry name" value="Calcineurin-like_PHP"/>
</dbReference>
<dbReference type="InterPro" id="IPR031675">
    <property type="entry name" value="STPPase_N"/>
</dbReference>
<dbReference type="Proteomes" id="UP000887574">
    <property type="component" value="Unplaced"/>
</dbReference>
<dbReference type="GO" id="GO:0004722">
    <property type="term" value="F:protein serine/threonine phosphatase activity"/>
    <property type="evidence" value="ECO:0007669"/>
    <property type="project" value="UniProtKB-EC"/>
</dbReference>
<sequence length="222" mass="25096">MENLNIDNLISRILNVGEKRLTTNVTQSELKQLCVSVKNVFESQPVFIEIDGPVVVCGDIHGQFSDLLRIFSKNGFPSETNYMFLGDYVDRGKQSIEWMPPIGLIGKRVLCMHGGVSSHLNSLDQLRQLKRPFLEPLDSLNEDILWADPDKDSLGMWWKKCVEGYKFCANRKCVTIFSAPHYCGSVNNFGATMLVTKDLRISFSIFRPRFQAAESQGVSLNL</sequence>
<reference evidence="11" key="1">
    <citation type="submission" date="2022-11" db="UniProtKB">
        <authorList>
            <consortium name="WormBaseParasite"/>
        </authorList>
    </citation>
    <scope>IDENTIFICATION</scope>
</reference>
<keyword evidence="4" id="KW-0378">Hydrolase</keyword>
<dbReference type="WBParaSite" id="jg15895">
    <property type="protein sequence ID" value="jg15895"/>
    <property type="gene ID" value="jg15895"/>
</dbReference>
<evidence type="ECO:0000259" key="9">
    <source>
        <dbReference type="SMART" id="SM00156"/>
    </source>
</evidence>
<dbReference type="InterPro" id="IPR029052">
    <property type="entry name" value="Metallo-depent_PP-like"/>
</dbReference>
<dbReference type="SMART" id="SM00156">
    <property type="entry name" value="PP2Ac"/>
    <property type="match status" value="1"/>
</dbReference>
<dbReference type="SUPFAM" id="SSF56300">
    <property type="entry name" value="Metallo-dependent phosphatases"/>
    <property type="match status" value="1"/>
</dbReference>
<name>A0A915D5W4_9BILA</name>
<evidence type="ECO:0000256" key="5">
    <source>
        <dbReference type="ARBA" id="ARBA00022912"/>
    </source>
</evidence>
<keyword evidence="6" id="KW-0464">Manganese</keyword>
<keyword evidence="5" id="KW-0904">Protein phosphatase</keyword>
<protein>
    <recommendedName>
        <fullName evidence="2">protein-serine/threonine phosphatase</fullName>
        <ecNumber evidence="2">3.1.3.16</ecNumber>
    </recommendedName>
</protein>
<evidence type="ECO:0000256" key="3">
    <source>
        <dbReference type="ARBA" id="ARBA00022723"/>
    </source>
</evidence>
<evidence type="ECO:0000256" key="2">
    <source>
        <dbReference type="ARBA" id="ARBA00013081"/>
    </source>
</evidence>
<evidence type="ECO:0000256" key="1">
    <source>
        <dbReference type="ARBA" id="ARBA00001936"/>
    </source>
</evidence>
<dbReference type="Pfam" id="PF00149">
    <property type="entry name" value="Metallophos"/>
    <property type="match status" value="1"/>
</dbReference>
<evidence type="ECO:0000256" key="7">
    <source>
        <dbReference type="ARBA" id="ARBA00047761"/>
    </source>
</evidence>
<comment type="catalytic activity">
    <reaction evidence="7">
        <text>O-phospho-L-seryl-[protein] + H2O = L-seryl-[protein] + phosphate</text>
        <dbReference type="Rhea" id="RHEA:20629"/>
        <dbReference type="Rhea" id="RHEA-COMP:9863"/>
        <dbReference type="Rhea" id="RHEA-COMP:11604"/>
        <dbReference type="ChEBI" id="CHEBI:15377"/>
        <dbReference type="ChEBI" id="CHEBI:29999"/>
        <dbReference type="ChEBI" id="CHEBI:43474"/>
        <dbReference type="ChEBI" id="CHEBI:83421"/>
        <dbReference type="EC" id="3.1.3.16"/>
    </reaction>
</comment>
<organism evidence="10 11">
    <name type="scientific">Ditylenchus dipsaci</name>
    <dbReference type="NCBI Taxonomy" id="166011"/>
    <lineage>
        <taxon>Eukaryota</taxon>
        <taxon>Metazoa</taxon>
        <taxon>Ecdysozoa</taxon>
        <taxon>Nematoda</taxon>
        <taxon>Chromadorea</taxon>
        <taxon>Rhabditida</taxon>
        <taxon>Tylenchina</taxon>
        <taxon>Tylenchomorpha</taxon>
        <taxon>Sphaerularioidea</taxon>
        <taxon>Anguinidae</taxon>
        <taxon>Anguininae</taxon>
        <taxon>Ditylenchus</taxon>
    </lineage>
</organism>
<accession>A0A915D5W4</accession>
<dbReference type="Pfam" id="PF16891">
    <property type="entry name" value="STPPase_N"/>
    <property type="match status" value="1"/>
</dbReference>
<keyword evidence="3" id="KW-0479">Metal-binding</keyword>
<evidence type="ECO:0000256" key="6">
    <source>
        <dbReference type="ARBA" id="ARBA00023211"/>
    </source>
</evidence>
<evidence type="ECO:0000313" key="10">
    <source>
        <dbReference type="Proteomes" id="UP000887574"/>
    </source>
</evidence>
<dbReference type="GO" id="GO:0046872">
    <property type="term" value="F:metal ion binding"/>
    <property type="evidence" value="ECO:0007669"/>
    <property type="project" value="UniProtKB-KW"/>
</dbReference>
<feature type="domain" description="Serine/threonine specific protein phosphatases" evidence="9">
    <location>
        <begin position="25"/>
        <end position="210"/>
    </location>
</feature>